<feature type="region of interest" description="Disordered" evidence="1">
    <location>
        <begin position="13"/>
        <end position="60"/>
    </location>
</feature>
<organism evidence="3">
    <name type="scientific">marine metagenome</name>
    <dbReference type="NCBI Taxonomy" id="408172"/>
    <lineage>
        <taxon>unclassified sequences</taxon>
        <taxon>metagenomes</taxon>
        <taxon>ecological metagenomes</taxon>
    </lineage>
</organism>
<proteinExistence type="predicted"/>
<name>A0A381VCK5_9ZZZZ</name>
<dbReference type="Gene3D" id="2.40.128.110">
    <property type="entry name" value="Lipid/polyisoprenoid-binding, YceI-like"/>
    <property type="match status" value="1"/>
</dbReference>
<dbReference type="Pfam" id="PF04264">
    <property type="entry name" value="YceI"/>
    <property type="match status" value="1"/>
</dbReference>
<sequence>MITVLHFGCNDSSISTKSSPVPTSEAGSSTPETVQSQSAVSHEDSSSAIPSNMGQTLEIRSPTTARYSIGEKLAKFDTPITAVGETSNVQGRITFDSAGAISPGSIITVDATTLKSDENKRDNWVRRNGGLGEEVSIELKSVQDLPWPLPESGSFDFQLMGEMTISGVTKSTTWETSADFSTSFVIGVAKTSVTWDEFDISKPRLPFIISVDDDIDLSISFETTR</sequence>
<dbReference type="EMBL" id="UINC01008467">
    <property type="protein sequence ID" value="SVA38100.1"/>
    <property type="molecule type" value="Genomic_DNA"/>
</dbReference>
<evidence type="ECO:0000313" key="3">
    <source>
        <dbReference type="EMBL" id="SVA38100.1"/>
    </source>
</evidence>
<feature type="compositionally biased region" description="Polar residues" evidence="1">
    <location>
        <begin position="13"/>
        <end position="55"/>
    </location>
</feature>
<accession>A0A381VCK5</accession>
<evidence type="ECO:0000256" key="1">
    <source>
        <dbReference type="SAM" id="MobiDB-lite"/>
    </source>
</evidence>
<feature type="domain" description="Lipid/polyisoprenoid-binding YceI-like" evidence="2">
    <location>
        <begin position="76"/>
        <end position="222"/>
    </location>
</feature>
<protein>
    <recommendedName>
        <fullName evidence="2">Lipid/polyisoprenoid-binding YceI-like domain-containing protein</fullName>
    </recommendedName>
</protein>
<reference evidence="3" key="1">
    <citation type="submission" date="2018-05" db="EMBL/GenBank/DDBJ databases">
        <authorList>
            <person name="Lanie J.A."/>
            <person name="Ng W.-L."/>
            <person name="Kazmierczak K.M."/>
            <person name="Andrzejewski T.M."/>
            <person name="Davidsen T.M."/>
            <person name="Wayne K.J."/>
            <person name="Tettelin H."/>
            <person name="Glass J.I."/>
            <person name="Rusch D."/>
            <person name="Podicherti R."/>
            <person name="Tsui H.-C.T."/>
            <person name="Winkler M.E."/>
        </authorList>
    </citation>
    <scope>NUCLEOTIDE SEQUENCE</scope>
</reference>
<dbReference type="AlphaFoldDB" id="A0A381VCK5"/>
<dbReference type="InterPro" id="IPR036761">
    <property type="entry name" value="TTHA0802/YceI-like_sf"/>
</dbReference>
<dbReference type="InterPro" id="IPR007372">
    <property type="entry name" value="Lipid/polyisoprenoid-bd_YceI"/>
</dbReference>
<gene>
    <name evidence="3" type="ORF">METZ01_LOCUS90954</name>
</gene>
<dbReference type="SUPFAM" id="SSF101874">
    <property type="entry name" value="YceI-like"/>
    <property type="match status" value="1"/>
</dbReference>
<evidence type="ECO:0000259" key="2">
    <source>
        <dbReference type="Pfam" id="PF04264"/>
    </source>
</evidence>